<evidence type="ECO:0000259" key="4">
    <source>
        <dbReference type="Pfam" id="PF06580"/>
    </source>
</evidence>
<dbReference type="InterPro" id="IPR003594">
    <property type="entry name" value="HATPase_dom"/>
</dbReference>
<dbReference type="PANTHER" id="PTHR34220:SF7">
    <property type="entry name" value="SENSOR HISTIDINE KINASE YPDA"/>
    <property type="match status" value="1"/>
</dbReference>
<dbReference type="SUPFAM" id="SSF55874">
    <property type="entry name" value="ATPase domain of HSP90 chaperone/DNA topoisomerase II/histidine kinase"/>
    <property type="match status" value="1"/>
</dbReference>
<dbReference type="Gene3D" id="3.30.565.10">
    <property type="entry name" value="Histidine kinase-like ATPase, C-terminal domain"/>
    <property type="match status" value="1"/>
</dbReference>
<dbReference type="InterPro" id="IPR050640">
    <property type="entry name" value="Bact_2-comp_sensor_kinase"/>
</dbReference>
<evidence type="ECO:0000313" key="6">
    <source>
        <dbReference type="Proteomes" id="UP001600943"/>
    </source>
</evidence>
<feature type="coiled-coil region" evidence="1">
    <location>
        <begin position="333"/>
        <end position="379"/>
    </location>
</feature>
<evidence type="ECO:0000256" key="2">
    <source>
        <dbReference type="SAM" id="Phobius"/>
    </source>
</evidence>
<dbReference type="InterPro" id="IPR036890">
    <property type="entry name" value="HATPase_C_sf"/>
</dbReference>
<organism evidence="5 6">
    <name type="scientific">Blautia hominis</name>
    <dbReference type="NCBI Taxonomy" id="2025493"/>
    <lineage>
        <taxon>Bacteria</taxon>
        <taxon>Bacillati</taxon>
        <taxon>Bacillota</taxon>
        <taxon>Clostridia</taxon>
        <taxon>Lachnospirales</taxon>
        <taxon>Lachnospiraceae</taxon>
        <taxon>Blautia</taxon>
    </lineage>
</organism>
<feature type="domain" description="Histidine kinase/HSP90-like ATPase" evidence="3">
    <location>
        <begin position="469"/>
        <end position="578"/>
    </location>
</feature>
<comment type="caution">
    <text evidence="5">The sequence shown here is derived from an EMBL/GenBank/DDBJ whole genome shotgun (WGS) entry which is preliminary data.</text>
</comment>
<feature type="domain" description="Signal transduction histidine kinase internal region" evidence="4">
    <location>
        <begin position="372"/>
        <end position="449"/>
    </location>
</feature>
<dbReference type="EMBL" id="BAABYW010000001">
    <property type="protein sequence ID" value="GAA6409381.1"/>
    <property type="molecule type" value="Genomic_DNA"/>
</dbReference>
<dbReference type="Proteomes" id="UP001600943">
    <property type="component" value="Unassembled WGS sequence"/>
</dbReference>
<reference evidence="5 6" key="1">
    <citation type="submission" date="2024-04" db="EMBL/GenBank/DDBJ databases">
        <title>Defined microbial consortia suppress multidrug-resistant proinflammatory Enterobacteriaceae via ecological control.</title>
        <authorList>
            <person name="Furuichi M."/>
            <person name="Kawaguchi T."/>
            <person name="Pust M."/>
            <person name="Yasuma K."/>
            <person name="Plichta D."/>
            <person name="Hasegawa N."/>
            <person name="Ohya T."/>
            <person name="Bhattarai S."/>
            <person name="Sasajima S."/>
            <person name="Aoto Y."/>
            <person name="Tuganbaev T."/>
            <person name="Yaginuma M."/>
            <person name="Ueda M."/>
            <person name="Okahashi N."/>
            <person name="Amafuji K."/>
            <person name="Kiridooshi Y."/>
            <person name="Sugita K."/>
            <person name="Strazar M."/>
            <person name="Skelly A."/>
            <person name="Suda W."/>
            <person name="Hattori M."/>
            <person name="Nakamoto N."/>
            <person name="Caballero S."/>
            <person name="Norman J."/>
            <person name="Olle B."/>
            <person name="Tanoue T."/>
            <person name="Arita M."/>
            <person name="Bucci V."/>
            <person name="Atarashi K."/>
            <person name="Xavier R."/>
            <person name="Honda K."/>
        </authorList>
    </citation>
    <scope>NUCLEOTIDE SEQUENCE [LARGE SCALE GENOMIC DNA]</scope>
    <source>
        <strain evidence="6">k04-0078-D8-1</strain>
    </source>
</reference>
<name>A0ABQ0BD48_9FIRM</name>
<protein>
    <recommendedName>
        <fullName evidence="7">HAMP domain-containing protein</fullName>
    </recommendedName>
</protein>
<dbReference type="Pfam" id="PF06580">
    <property type="entry name" value="His_kinase"/>
    <property type="match status" value="1"/>
</dbReference>
<dbReference type="PANTHER" id="PTHR34220">
    <property type="entry name" value="SENSOR HISTIDINE KINASE YPDA"/>
    <property type="match status" value="1"/>
</dbReference>
<proteinExistence type="predicted"/>
<dbReference type="Pfam" id="PF02518">
    <property type="entry name" value="HATPase_c"/>
    <property type="match status" value="1"/>
</dbReference>
<dbReference type="RefSeq" id="WP_390407013.1">
    <property type="nucleotide sequence ID" value="NZ_BAABYW010000001.1"/>
</dbReference>
<evidence type="ECO:0000313" key="5">
    <source>
        <dbReference type="EMBL" id="GAA6409381.1"/>
    </source>
</evidence>
<gene>
    <name evidence="5" type="ORF">K040078D81_34980</name>
</gene>
<evidence type="ECO:0008006" key="7">
    <source>
        <dbReference type="Google" id="ProtNLM"/>
    </source>
</evidence>
<keyword evidence="1" id="KW-0175">Coiled coil</keyword>
<feature type="transmembrane region" description="Helical" evidence="2">
    <location>
        <begin position="281"/>
        <end position="304"/>
    </location>
</feature>
<keyword evidence="2" id="KW-1133">Transmembrane helix</keyword>
<evidence type="ECO:0000256" key="1">
    <source>
        <dbReference type="SAM" id="Coils"/>
    </source>
</evidence>
<keyword evidence="2" id="KW-0472">Membrane</keyword>
<keyword evidence="2" id="KW-0812">Transmembrane</keyword>
<sequence length="588" mass="67288">MKKERKKKTHSAFGRHKLLLFMIMAATALEISVSLWAIHMVQTQTAQSASVMVQNRMEQVENNFFLLNQHLKQTLVTQGQDMVLSQAQSEDSLARIQARQTLLDSMFYLSGNSGNEYSLFYYFSDSREFLTAVHSRYIAYSQREELENAIIRLLDSGYHPSSVSDQWTLLPAGDTYYAVRLYQYHDVWNGSCIPAEALIKPLLDIYPESISFPVLFTENGTLAAGTENLSRENLPPQKALAGSGPFWYKGKRWLAVDSSVSDTGFQLKLFIKDYGQFEKAVLFQTGVLVVIVVLLSTVILTMSYTQKKILKPLSQFTERLKRYDPDKPVLLEMSSELEELSTASRQFNNLTKEINRLRINAYENELERQKIQMDYMQMQIKPHFFLNSLNLIHSMACHGNCQDVVRLSEVTASYLRYIFQSDVSFVKLSQELDHLRDYLSIMEIRYPEHFRYEIFAEDEALCQAVPPLLLQTFVENSVKYGITSDKKMEISISALIEFTETSAQEEMLTVFITDNGPGYPEDCLRIWNQGKDLERNGSSHIGIANASKRLKLFYHGNAVMKLYNSPLGGAVTELHLPCKEDKNEYTAG</sequence>
<dbReference type="InterPro" id="IPR010559">
    <property type="entry name" value="Sig_transdc_His_kin_internal"/>
</dbReference>
<accession>A0ABQ0BD48</accession>
<keyword evidence="6" id="KW-1185">Reference proteome</keyword>
<evidence type="ECO:0000259" key="3">
    <source>
        <dbReference type="Pfam" id="PF02518"/>
    </source>
</evidence>